<keyword evidence="4 6" id="KW-1133">Transmembrane helix</keyword>
<protein>
    <recommendedName>
        <fullName evidence="9">Integral membrane protein</fullName>
    </recommendedName>
</protein>
<feature type="transmembrane region" description="Helical" evidence="6">
    <location>
        <begin position="83"/>
        <end position="116"/>
    </location>
</feature>
<accession>A0A8H7VKE2</accession>
<dbReference type="Proteomes" id="UP000646827">
    <property type="component" value="Unassembled WGS sequence"/>
</dbReference>
<proteinExistence type="inferred from homology"/>
<feature type="transmembrane region" description="Helical" evidence="6">
    <location>
        <begin position="128"/>
        <end position="147"/>
    </location>
</feature>
<dbReference type="PANTHER" id="PTHR22779">
    <property type="entry name" value="SD17342P"/>
    <property type="match status" value="1"/>
</dbReference>
<dbReference type="OrthoDB" id="2131401at2759"/>
<dbReference type="Pfam" id="PF10190">
    <property type="entry name" value="Tmemb_170"/>
    <property type="match status" value="1"/>
</dbReference>
<evidence type="ECO:0000313" key="8">
    <source>
        <dbReference type="Proteomes" id="UP000646827"/>
    </source>
</evidence>
<dbReference type="PANTHER" id="PTHR22779:SF6">
    <property type="entry name" value="SD17342P"/>
    <property type="match status" value="1"/>
</dbReference>
<name>A0A8H7VKE2_9FUNG</name>
<dbReference type="InterPro" id="IPR019334">
    <property type="entry name" value="TMEM170A/B/YPR153W-like"/>
</dbReference>
<organism evidence="7 8">
    <name type="scientific">Circinella minor</name>
    <dbReference type="NCBI Taxonomy" id="1195481"/>
    <lineage>
        <taxon>Eukaryota</taxon>
        <taxon>Fungi</taxon>
        <taxon>Fungi incertae sedis</taxon>
        <taxon>Mucoromycota</taxon>
        <taxon>Mucoromycotina</taxon>
        <taxon>Mucoromycetes</taxon>
        <taxon>Mucorales</taxon>
        <taxon>Lichtheimiaceae</taxon>
        <taxon>Circinella</taxon>
    </lineage>
</organism>
<evidence type="ECO:0000256" key="3">
    <source>
        <dbReference type="ARBA" id="ARBA00022692"/>
    </source>
</evidence>
<keyword evidence="3 6" id="KW-0812">Transmembrane</keyword>
<evidence type="ECO:0000256" key="2">
    <source>
        <dbReference type="ARBA" id="ARBA00006325"/>
    </source>
</evidence>
<comment type="similarity">
    <text evidence="2">Belongs to the TMEM170 family.</text>
</comment>
<comment type="subcellular location">
    <subcellularLocation>
        <location evidence="1">Membrane</location>
        <topology evidence="1">Multi-pass membrane protein</topology>
    </subcellularLocation>
</comment>
<comment type="caution">
    <text evidence="7">The sequence shown here is derived from an EMBL/GenBank/DDBJ whole genome shotgun (WGS) entry which is preliminary data.</text>
</comment>
<evidence type="ECO:0008006" key="9">
    <source>
        <dbReference type="Google" id="ProtNLM"/>
    </source>
</evidence>
<dbReference type="GO" id="GO:0016020">
    <property type="term" value="C:membrane"/>
    <property type="evidence" value="ECO:0007669"/>
    <property type="project" value="UniProtKB-SubCell"/>
</dbReference>
<dbReference type="AlphaFoldDB" id="A0A8H7VKE2"/>
<evidence type="ECO:0000256" key="1">
    <source>
        <dbReference type="ARBA" id="ARBA00004141"/>
    </source>
</evidence>
<evidence type="ECO:0000256" key="4">
    <source>
        <dbReference type="ARBA" id="ARBA00022989"/>
    </source>
</evidence>
<feature type="transmembrane region" description="Helical" evidence="6">
    <location>
        <begin position="53"/>
        <end position="76"/>
    </location>
</feature>
<evidence type="ECO:0000256" key="5">
    <source>
        <dbReference type="ARBA" id="ARBA00023136"/>
    </source>
</evidence>
<keyword evidence="8" id="KW-1185">Reference proteome</keyword>
<evidence type="ECO:0000313" key="7">
    <source>
        <dbReference type="EMBL" id="KAG2217824.1"/>
    </source>
</evidence>
<dbReference type="EMBL" id="JAEPRB010000270">
    <property type="protein sequence ID" value="KAG2217824.1"/>
    <property type="molecule type" value="Genomic_DNA"/>
</dbReference>
<keyword evidence="5 6" id="KW-0472">Membrane</keyword>
<evidence type="ECO:0000256" key="6">
    <source>
        <dbReference type="SAM" id="Phobius"/>
    </source>
</evidence>
<reference evidence="7 8" key="1">
    <citation type="submission" date="2020-12" db="EMBL/GenBank/DDBJ databases">
        <title>Metabolic potential, ecology and presence of endohyphal bacteria is reflected in genomic diversity of Mucoromycotina.</title>
        <authorList>
            <person name="Muszewska A."/>
            <person name="Okrasinska A."/>
            <person name="Steczkiewicz K."/>
            <person name="Drgas O."/>
            <person name="Orlowska M."/>
            <person name="Perlinska-Lenart U."/>
            <person name="Aleksandrzak-Piekarczyk T."/>
            <person name="Szatraj K."/>
            <person name="Zielenkiewicz U."/>
            <person name="Pilsyk S."/>
            <person name="Malc E."/>
            <person name="Mieczkowski P."/>
            <person name="Kruszewska J.S."/>
            <person name="Biernat P."/>
            <person name="Pawlowska J."/>
        </authorList>
    </citation>
    <scope>NUCLEOTIDE SEQUENCE [LARGE SCALE GENOMIC DNA]</scope>
    <source>
        <strain evidence="7 8">CBS 142.35</strain>
    </source>
</reference>
<sequence>MSTSHFRLPYGYSSAPPWPSLYWPFGPEFELVNLIADVPHSLYYLQDIWRYTMVWSVLFALAVYLPAGIWAFVTFAKAKTLHWYTLIMIPILFVVGGSLASFLIGSIIGVALAFVYNAGFFVMSTWIPFLWALIQILVVMVGSYSTITTIL</sequence>
<gene>
    <name evidence="7" type="ORF">INT45_005425</name>
</gene>